<keyword evidence="3" id="KW-0378">Hydrolase</keyword>
<keyword evidence="1" id="KW-0732">Signal</keyword>
<reference evidence="3 4" key="1">
    <citation type="journal article" date="2019" name="Environ. Microbiol.">
        <title>At the nexus of three kingdoms: the genome of the mycorrhizal fungus Gigaspora margarita provides insights into plant, endobacterial and fungal interactions.</title>
        <authorList>
            <person name="Venice F."/>
            <person name="Ghignone S."/>
            <person name="Salvioli di Fossalunga A."/>
            <person name="Amselem J."/>
            <person name="Novero M."/>
            <person name="Xianan X."/>
            <person name="Sedzielewska Toro K."/>
            <person name="Morin E."/>
            <person name="Lipzen A."/>
            <person name="Grigoriev I.V."/>
            <person name="Henrissat B."/>
            <person name="Martin F.M."/>
            <person name="Bonfante P."/>
        </authorList>
    </citation>
    <scope>NUCLEOTIDE SEQUENCE [LARGE SCALE GENOMIC DNA]</scope>
    <source>
        <strain evidence="3 4">BEG34</strain>
    </source>
</reference>
<protein>
    <submittedName>
        <fullName evidence="3">SGNH/GDSL hydrolase family protein</fullName>
    </submittedName>
</protein>
<evidence type="ECO:0000256" key="1">
    <source>
        <dbReference type="SAM" id="SignalP"/>
    </source>
</evidence>
<dbReference type="InterPro" id="IPR013830">
    <property type="entry name" value="SGNH_hydro"/>
</dbReference>
<organism evidence="3 4">
    <name type="scientific">Gigaspora margarita</name>
    <dbReference type="NCBI Taxonomy" id="4874"/>
    <lineage>
        <taxon>Eukaryota</taxon>
        <taxon>Fungi</taxon>
        <taxon>Fungi incertae sedis</taxon>
        <taxon>Mucoromycota</taxon>
        <taxon>Glomeromycotina</taxon>
        <taxon>Glomeromycetes</taxon>
        <taxon>Diversisporales</taxon>
        <taxon>Gigasporaceae</taxon>
        <taxon>Gigaspora</taxon>
    </lineage>
</organism>
<evidence type="ECO:0000313" key="4">
    <source>
        <dbReference type="Proteomes" id="UP000439903"/>
    </source>
</evidence>
<dbReference type="Gene3D" id="3.40.50.1110">
    <property type="entry name" value="SGNH hydrolase"/>
    <property type="match status" value="1"/>
</dbReference>
<dbReference type="InterPro" id="IPR036514">
    <property type="entry name" value="SGNH_hydro_sf"/>
</dbReference>
<evidence type="ECO:0000313" key="3">
    <source>
        <dbReference type="EMBL" id="KAF0412044.1"/>
    </source>
</evidence>
<feature type="chain" id="PRO_5034686280" evidence="1">
    <location>
        <begin position="26"/>
        <end position="240"/>
    </location>
</feature>
<name>A0A8H4A2Y1_GIGMA</name>
<feature type="domain" description="SGNH hydrolase-type esterase" evidence="2">
    <location>
        <begin position="38"/>
        <end position="222"/>
    </location>
</feature>
<dbReference type="Pfam" id="PF13472">
    <property type="entry name" value="Lipase_GDSL_2"/>
    <property type="match status" value="1"/>
</dbReference>
<sequence>MLSEKTLFLFTLLLLLLYLPFRINAQLNDTGKIYYISIGDSFAEGLKITGPSPGNCTFPAYSYADTLHYLLSKKYKNLELLKYGRGGHTSDDLINKQLNKTIDFMKSNSGLTKFITITIGTNDVSKCNSTNNTCYYNKLDSLKYNLNNIIIPKLKEAGGEGVKYAASTYFWYPSLEDTLVDIYNKNEFKVADLRSIISFSNSTICNYTYWCEYHDVHPNTDGVNTIGGLFYKILGESFLV</sequence>
<evidence type="ECO:0000259" key="2">
    <source>
        <dbReference type="Pfam" id="PF13472"/>
    </source>
</evidence>
<feature type="signal peptide" evidence="1">
    <location>
        <begin position="1"/>
        <end position="25"/>
    </location>
</feature>
<dbReference type="Proteomes" id="UP000439903">
    <property type="component" value="Unassembled WGS sequence"/>
</dbReference>
<proteinExistence type="predicted"/>
<dbReference type="EMBL" id="WTPW01001826">
    <property type="protein sequence ID" value="KAF0412044.1"/>
    <property type="molecule type" value="Genomic_DNA"/>
</dbReference>
<dbReference type="OrthoDB" id="2367848at2759"/>
<comment type="caution">
    <text evidence="3">The sequence shown here is derived from an EMBL/GenBank/DDBJ whole genome shotgun (WGS) entry which is preliminary data.</text>
</comment>
<accession>A0A8H4A2Y1</accession>
<dbReference type="AlphaFoldDB" id="A0A8H4A2Y1"/>
<gene>
    <name evidence="3" type="ORF">F8M41_008016</name>
</gene>
<dbReference type="GO" id="GO:0016787">
    <property type="term" value="F:hydrolase activity"/>
    <property type="evidence" value="ECO:0007669"/>
    <property type="project" value="UniProtKB-KW"/>
</dbReference>
<dbReference type="SUPFAM" id="SSF52266">
    <property type="entry name" value="SGNH hydrolase"/>
    <property type="match status" value="1"/>
</dbReference>
<keyword evidence="4" id="KW-1185">Reference proteome</keyword>